<dbReference type="VEuPathDB" id="TriTrypDB:TcBrA4_0061670"/>
<dbReference type="Proteomes" id="UP000246121">
    <property type="component" value="Unassembled WGS sequence"/>
</dbReference>
<dbReference type="GO" id="GO:0008270">
    <property type="term" value="F:zinc ion binding"/>
    <property type="evidence" value="ECO:0007669"/>
    <property type="project" value="UniProtKB-KW"/>
</dbReference>
<dbReference type="VEuPathDB" id="TriTrypDB:C3747_1g669"/>
<dbReference type="AlphaFoldDB" id="A0A2V2W2E4"/>
<evidence type="ECO:0000256" key="2">
    <source>
        <dbReference type="ARBA" id="ARBA00022771"/>
    </source>
</evidence>
<protein>
    <recommendedName>
        <fullName evidence="5">RanBP2-type domain-containing protein</fullName>
    </recommendedName>
</protein>
<dbReference type="InterPro" id="IPR001876">
    <property type="entry name" value="Znf_RanBP2"/>
</dbReference>
<dbReference type="VEuPathDB" id="TriTrypDB:TcCLB.507009.60"/>
<evidence type="ECO:0000256" key="4">
    <source>
        <dbReference type="SAM" id="MobiDB-lite"/>
    </source>
</evidence>
<keyword evidence="3" id="KW-0862">Zinc</keyword>
<dbReference type="VEuPathDB" id="TriTrypDB:TCSYLVIO_005786"/>
<dbReference type="VEuPathDB" id="TriTrypDB:C4B63_2g714"/>
<dbReference type="VEuPathDB" id="TriTrypDB:TCDM_00122"/>
<reference evidence="6 7" key="1">
    <citation type="journal article" date="2018" name="Microb. Genom.">
        <title>Expanding an expanded genome: long-read sequencing of Trypanosoma cruzi.</title>
        <authorList>
            <person name="Berna L."/>
            <person name="Rodriguez M."/>
            <person name="Chiribao M.L."/>
            <person name="Parodi-Talice A."/>
            <person name="Pita S."/>
            <person name="Rijo G."/>
            <person name="Alvarez-Valin F."/>
            <person name="Robello C."/>
        </authorList>
    </citation>
    <scope>NUCLEOTIDE SEQUENCE [LARGE SCALE GENOMIC DNA]</scope>
    <source>
        <strain evidence="6 7">Dm28c</strain>
    </source>
</reference>
<dbReference type="VEuPathDB" id="TriTrypDB:TCDM_00123"/>
<dbReference type="VEuPathDB" id="TriTrypDB:TcG_00616"/>
<evidence type="ECO:0000313" key="7">
    <source>
        <dbReference type="Proteomes" id="UP000246121"/>
    </source>
</evidence>
<gene>
    <name evidence="6" type="ORF">C4B63_2g714</name>
</gene>
<comment type="caution">
    <text evidence="6">The sequence shown here is derived from an EMBL/GenBank/DDBJ whole genome shotgun (WGS) entry which is preliminary data.</text>
</comment>
<sequence>MRLPASRAFTSPRVARHRGAVFGHTDRALPPYSALALGMDVVASEPLASSMQFLQQERLPPFLALTLLTRCWTKWTVTSAVTRAPCGNGSDDGGAAALATLLAASEDSLRSYDKKEAGGDQDRCEHISRRRLREEERPSKGSMTVKKATDRSGYHHIVEIMLRCCGNHLTEKSLLSLMQYAVQVEESEGVVLTEIMGFLASITNNDQRRYEGCLRAVLAASLPIHIAPIVLSILRRKEINVDVVKLCLHHVAIVVRGRHTGALSVESAMGGFHECAVTALRWLLGEAIEGHGELYIQVMSCLKHAPVFLLCEVYNKMEEHKLVTPSVQCKFLANCGITVAVSNTVPCECIEVIIRAFRALVRSDRETRHIEEGLVHGSAVLVSIHREELVREAYAARPTLRETPHSVLAHVRNGDVSQSHQALLRLAQSREEGWINIPSPAMLAIHAVCSLVGRLGDPADMNPLYRALVSFRNPGMIISQCIEYVLAGICDRVARIDKEVPKDAAPRSVLNLVLPILRTVALYFGDEINTDMILELLETAVSLRHFAVPLTSSILWNLQRSSSLALKELFSRVDHSTNGIPFLNYYTLCFARDQGKRETVEHLSTVWRCDADPILKRHALLAPPYKLWKCSSCGRLNSDRFNYCLCSALRNSFLVCSRCGHAQDERWKCCQSCGERMCEDFIVAAVVRRSWTCDGCGANNPARQTFFCFRCKAPNGPVAKVLQSLERIEKKHCFCHGNNSLDAKKFFGGLMQYCRQCGWLRESWAAANSIVWCCEGCGELRSSLDRACPDCPQVECLPFAVVRNIRDSPLCSHCRLPSVNPFASQCIRCDGSLQRSASSEGMVARKATKGDGQLAFRCSNCDVMAVGDAAHVCQECGVDMRESDFIHVAPRHCERCGKEVEPLHIEAMCMHCTTFLPPVEREGWSVPVVCETLKGLVQLSERDGINERLVTLLQEVMCSFKTHVELRVMEETHVFVAVELGRLQTRLFKFIAYDAMARRAIALAKQLLEHIDTKCGFLGTKHFLNGQCPYCLGTHPKELCVHNKEPWICEECGAENKNADICSYVCQNCLSLRPCVQEKCPTDAWECLQCQRVNVEFEAYCIFCGVQRAAVESAVEEAAEVCPFVPAKCATCALVHLEARCPLCHNDVPESMKNAEGVVCMVTNRYAFIQPSGTEHPNQRVYVGEPWLRKHQWAKGEKVIFTARVNERGGFRVTSIRF</sequence>
<feature type="compositionally biased region" description="Basic and acidic residues" evidence="4">
    <location>
        <begin position="112"/>
        <end position="139"/>
    </location>
</feature>
<feature type="region of interest" description="Disordered" evidence="4">
    <location>
        <begin position="112"/>
        <end position="146"/>
    </location>
</feature>
<dbReference type="VEuPathDB" id="TriTrypDB:Tc_MARK_4412"/>
<name>A0A2V2W2E4_TRYCR</name>
<organism evidence="6 7">
    <name type="scientific">Trypanosoma cruzi</name>
    <dbReference type="NCBI Taxonomy" id="5693"/>
    <lineage>
        <taxon>Eukaryota</taxon>
        <taxon>Discoba</taxon>
        <taxon>Euglenozoa</taxon>
        <taxon>Kinetoplastea</taxon>
        <taxon>Metakinetoplastina</taxon>
        <taxon>Trypanosomatida</taxon>
        <taxon>Trypanosomatidae</taxon>
        <taxon>Trypanosoma</taxon>
        <taxon>Schizotrypanum</taxon>
    </lineage>
</organism>
<evidence type="ECO:0000313" key="6">
    <source>
        <dbReference type="EMBL" id="PWV02495.1"/>
    </source>
</evidence>
<dbReference type="EMBL" id="PRFA01000002">
    <property type="protein sequence ID" value="PWV02495.1"/>
    <property type="molecule type" value="Genomic_DNA"/>
</dbReference>
<dbReference type="VEuPathDB" id="TriTrypDB:TcYC6_0069780"/>
<dbReference type="SMART" id="SM00547">
    <property type="entry name" value="ZnF_RBZ"/>
    <property type="match status" value="4"/>
</dbReference>
<keyword evidence="2" id="KW-0863">Zinc-finger</keyword>
<proteinExistence type="predicted"/>
<feature type="domain" description="RanBP2-type" evidence="5">
    <location>
        <begin position="1085"/>
        <end position="1104"/>
    </location>
</feature>
<accession>A0A2V2W2E4</accession>
<dbReference type="PROSITE" id="PS01358">
    <property type="entry name" value="ZF_RANBP2_1"/>
    <property type="match status" value="1"/>
</dbReference>
<evidence type="ECO:0000259" key="5">
    <source>
        <dbReference type="PROSITE" id="PS01358"/>
    </source>
</evidence>
<evidence type="ECO:0000256" key="3">
    <source>
        <dbReference type="ARBA" id="ARBA00022833"/>
    </source>
</evidence>
<dbReference type="VEuPathDB" id="TriTrypDB:TcCLB.510667.100"/>
<keyword evidence="1" id="KW-0479">Metal-binding</keyword>
<dbReference type="VEuPathDB" id="TriTrypDB:TcCL_NonESM00158"/>
<dbReference type="VEuPathDB" id="TriTrypDB:ECC02_001342"/>
<evidence type="ECO:0000256" key="1">
    <source>
        <dbReference type="ARBA" id="ARBA00022723"/>
    </source>
</evidence>